<sequence>MNCVTCQGSVDKSSKCLLKALDTIKQHFMMMQSVCEENVKTISRLNQHNEKLHRAINLLNQRTKPSPKRRRLSPKKMQQRRSTIQLANNASPFVPESQNSLNMNIALQSDDEEEEIITETEPAISPHKSWSARRKLNATNCENELPTSTTIRTLKTDTSNAWLSKAPMDKLPVGKTKMSLTLRSNSPRLKQTRLKFDASQMNNAADYDKDIIESSPNLYSSLKHAKQSRSLLQRADNTSALSVKTNSLNIKSSASSNNQHIFDLDDDESFFDLCPDPSAPRPSSDVVLPSLSGTSDTSSVVLLTPATQDIVFIDDSITEANNLNTMAFMEEAIKQDDKVSLAKLQEFEADLIRKCQFEAANVKPIAISAAKPAASVKQEPLTELPSDFGNESTKLPEDFDMDDDEQEEEEIFPLPIVIKQEKQMSARDRFNIDCVQCEKFINFMGNNFDDEKIRKYLSNCRHHDERELENNTPDGFWNPHMVSFADDDPRNKVHVDRRFVDQQKK</sequence>
<dbReference type="PhylomeDB" id="B4IZ00"/>
<proteinExistence type="predicted"/>
<dbReference type="OrthoDB" id="5801062at2759"/>
<evidence type="ECO:0000256" key="1">
    <source>
        <dbReference type="SAM" id="MobiDB-lite"/>
    </source>
</evidence>
<dbReference type="OMA" id="KFINFMG"/>
<organism evidence="3">
    <name type="scientific">Drosophila grimshawi</name>
    <name type="common">Hawaiian fruit fly</name>
    <name type="synonym">Idiomyia grimshawi</name>
    <dbReference type="NCBI Taxonomy" id="7222"/>
    <lineage>
        <taxon>Eukaryota</taxon>
        <taxon>Metazoa</taxon>
        <taxon>Ecdysozoa</taxon>
        <taxon>Arthropoda</taxon>
        <taxon>Hexapoda</taxon>
        <taxon>Insecta</taxon>
        <taxon>Pterygota</taxon>
        <taxon>Neoptera</taxon>
        <taxon>Endopterygota</taxon>
        <taxon>Diptera</taxon>
        <taxon>Brachycera</taxon>
        <taxon>Muscomorpha</taxon>
        <taxon>Ephydroidea</taxon>
        <taxon>Drosophilidae</taxon>
        <taxon>Drosophila</taxon>
        <taxon>Hawaiian Drosophila</taxon>
    </lineage>
</organism>
<gene>
    <name evidence="2" type="primary">Dgri\GH14547</name>
    <name evidence="2" type="ORF">Dgri_GH14547</name>
</gene>
<feature type="region of interest" description="Disordered" evidence="1">
    <location>
        <begin position="63"/>
        <end position="82"/>
    </location>
</feature>
<dbReference type="AlphaFoldDB" id="B4IZ00"/>
<name>B4IZ00_DROGR</name>
<evidence type="ECO:0000313" key="2">
    <source>
        <dbReference type="EMBL" id="EDV97708.1"/>
    </source>
</evidence>
<dbReference type="GO" id="GO:0000724">
    <property type="term" value="P:double-strand break repair via homologous recombination"/>
    <property type="evidence" value="ECO:0007669"/>
    <property type="project" value="EnsemblMetazoa"/>
</dbReference>
<dbReference type="KEGG" id="dgr:6557505"/>
<dbReference type="eggNOG" id="ENOG502TATQ">
    <property type="taxonomic scope" value="Eukaryota"/>
</dbReference>
<keyword evidence="3" id="KW-1185">Reference proteome</keyword>
<dbReference type="Proteomes" id="UP000001070">
    <property type="component" value="Unassembled WGS sequence"/>
</dbReference>
<dbReference type="InParanoid" id="B4IZ00"/>
<dbReference type="EMBL" id="CH916366">
    <property type="protein sequence ID" value="EDV97708.1"/>
    <property type="molecule type" value="Genomic_DNA"/>
</dbReference>
<protein>
    <submittedName>
        <fullName evidence="2">GH14547</fullName>
    </submittedName>
</protein>
<accession>B4IZ00</accession>
<dbReference type="HOGENOM" id="CLU_622997_0_0_1"/>
<dbReference type="GO" id="GO:0010792">
    <property type="term" value="P:DNA double-strand break processing involved in repair via single-strand annealing"/>
    <property type="evidence" value="ECO:0007669"/>
    <property type="project" value="EnsemblMetazoa"/>
</dbReference>
<dbReference type="FunCoup" id="B4IZ00">
    <property type="interactions" value="61"/>
</dbReference>
<feature type="compositionally biased region" description="Basic residues" evidence="1">
    <location>
        <begin position="65"/>
        <end position="79"/>
    </location>
</feature>
<evidence type="ECO:0000313" key="3">
    <source>
        <dbReference type="Proteomes" id="UP000001070"/>
    </source>
</evidence>
<reference evidence="2 3" key="1">
    <citation type="journal article" date="2007" name="Nature">
        <title>Evolution of genes and genomes on the Drosophila phylogeny.</title>
        <authorList>
            <consortium name="Drosophila 12 Genomes Consortium"/>
            <person name="Clark A.G."/>
            <person name="Eisen M.B."/>
            <person name="Smith D.R."/>
            <person name="Bergman C.M."/>
            <person name="Oliver B."/>
            <person name="Markow T.A."/>
            <person name="Kaufman T.C."/>
            <person name="Kellis M."/>
            <person name="Gelbart W."/>
            <person name="Iyer V.N."/>
            <person name="Pollard D.A."/>
            <person name="Sackton T.B."/>
            <person name="Larracuente A.M."/>
            <person name="Singh N.D."/>
            <person name="Abad J.P."/>
            <person name="Abt D.N."/>
            <person name="Adryan B."/>
            <person name="Aguade M."/>
            <person name="Akashi H."/>
            <person name="Anderson W.W."/>
            <person name="Aquadro C.F."/>
            <person name="Ardell D.H."/>
            <person name="Arguello R."/>
            <person name="Artieri C.G."/>
            <person name="Barbash D.A."/>
            <person name="Barker D."/>
            <person name="Barsanti P."/>
            <person name="Batterham P."/>
            <person name="Batzoglou S."/>
            <person name="Begun D."/>
            <person name="Bhutkar A."/>
            <person name="Blanco E."/>
            <person name="Bosak S.A."/>
            <person name="Bradley R.K."/>
            <person name="Brand A.D."/>
            <person name="Brent M.R."/>
            <person name="Brooks A.N."/>
            <person name="Brown R.H."/>
            <person name="Butlin R.K."/>
            <person name="Caggese C."/>
            <person name="Calvi B.R."/>
            <person name="Bernardo de Carvalho A."/>
            <person name="Caspi A."/>
            <person name="Castrezana S."/>
            <person name="Celniker S.E."/>
            <person name="Chang J.L."/>
            <person name="Chapple C."/>
            <person name="Chatterji S."/>
            <person name="Chinwalla A."/>
            <person name="Civetta A."/>
            <person name="Clifton S.W."/>
            <person name="Comeron J.M."/>
            <person name="Costello J.C."/>
            <person name="Coyne J.A."/>
            <person name="Daub J."/>
            <person name="David R.G."/>
            <person name="Delcher A.L."/>
            <person name="Delehaunty K."/>
            <person name="Do C.B."/>
            <person name="Ebling H."/>
            <person name="Edwards K."/>
            <person name="Eickbush T."/>
            <person name="Evans J.D."/>
            <person name="Filipski A."/>
            <person name="Findeiss S."/>
            <person name="Freyhult E."/>
            <person name="Fulton L."/>
            <person name="Fulton R."/>
            <person name="Garcia A.C."/>
            <person name="Gardiner A."/>
            <person name="Garfield D.A."/>
            <person name="Garvin B.E."/>
            <person name="Gibson G."/>
            <person name="Gilbert D."/>
            <person name="Gnerre S."/>
            <person name="Godfrey J."/>
            <person name="Good R."/>
            <person name="Gotea V."/>
            <person name="Gravely B."/>
            <person name="Greenberg A.J."/>
            <person name="Griffiths-Jones S."/>
            <person name="Gross S."/>
            <person name="Guigo R."/>
            <person name="Gustafson E.A."/>
            <person name="Haerty W."/>
            <person name="Hahn M.W."/>
            <person name="Halligan D.L."/>
            <person name="Halpern A.L."/>
            <person name="Halter G.M."/>
            <person name="Han M.V."/>
            <person name="Heger A."/>
            <person name="Hillier L."/>
            <person name="Hinrichs A.S."/>
            <person name="Holmes I."/>
            <person name="Hoskins R.A."/>
            <person name="Hubisz M.J."/>
            <person name="Hultmark D."/>
            <person name="Huntley M.A."/>
            <person name="Jaffe D.B."/>
            <person name="Jagadeeshan S."/>
            <person name="Jeck W.R."/>
            <person name="Johnson J."/>
            <person name="Jones C.D."/>
            <person name="Jordan W.C."/>
            <person name="Karpen G.H."/>
            <person name="Kataoka E."/>
            <person name="Keightley P.D."/>
            <person name="Kheradpour P."/>
            <person name="Kirkness E.F."/>
            <person name="Koerich L.B."/>
            <person name="Kristiansen K."/>
            <person name="Kudrna D."/>
            <person name="Kulathinal R.J."/>
            <person name="Kumar S."/>
            <person name="Kwok R."/>
            <person name="Lander E."/>
            <person name="Langley C.H."/>
            <person name="Lapoint R."/>
            <person name="Lazzaro B.P."/>
            <person name="Lee S.J."/>
            <person name="Levesque L."/>
            <person name="Li R."/>
            <person name="Lin C.F."/>
            <person name="Lin M.F."/>
            <person name="Lindblad-Toh K."/>
            <person name="Llopart A."/>
            <person name="Long M."/>
            <person name="Low L."/>
            <person name="Lozovsky E."/>
            <person name="Lu J."/>
            <person name="Luo M."/>
            <person name="Machado C.A."/>
            <person name="Makalowski W."/>
            <person name="Marzo M."/>
            <person name="Matsuda M."/>
            <person name="Matzkin L."/>
            <person name="McAllister B."/>
            <person name="McBride C.S."/>
            <person name="McKernan B."/>
            <person name="McKernan K."/>
            <person name="Mendez-Lago M."/>
            <person name="Minx P."/>
            <person name="Mollenhauer M.U."/>
            <person name="Montooth K."/>
            <person name="Mount S.M."/>
            <person name="Mu X."/>
            <person name="Myers E."/>
            <person name="Negre B."/>
            <person name="Newfeld S."/>
            <person name="Nielsen R."/>
            <person name="Noor M.A."/>
            <person name="O'Grady P."/>
            <person name="Pachter L."/>
            <person name="Papaceit M."/>
            <person name="Parisi M.J."/>
            <person name="Parisi M."/>
            <person name="Parts L."/>
            <person name="Pedersen J.S."/>
            <person name="Pesole G."/>
            <person name="Phillippy A.M."/>
            <person name="Ponting C.P."/>
            <person name="Pop M."/>
            <person name="Porcelli D."/>
            <person name="Powell J.R."/>
            <person name="Prohaska S."/>
            <person name="Pruitt K."/>
            <person name="Puig M."/>
            <person name="Quesneville H."/>
            <person name="Ram K.R."/>
            <person name="Rand D."/>
            <person name="Rasmussen M.D."/>
            <person name="Reed L.K."/>
            <person name="Reenan R."/>
            <person name="Reily A."/>
            <person name="Remington K.A."/>
            <person name="Rieger T.T."/>
            <person name="Ritchie M.G."/>
            <person name="Robin C."/>
            <person name="Rogers Y.H."/>
            <person name="Rohde C."/>
            <person name="Rozas J."/>
            <person name="Rubenfield M.J."/>
            <person name="Ruiz A."/>
            <person name="Russo S."/>
            <person name="Salzberg S.L."/>
            <person name="Sanchez-Gracia A."/>
            <person name="Saranga D.J."/>
            <person name="Sato H."/>
            <person name="Schaeffer S.W."/>
            <person name="Schatz M.C."/>
            <person name="Schlenke T."/>
            <person name="Schwartz R."/>
            <person name="Segarra C."/>
            <person name="Singh R.S."/>
            <person name="Sirot L."/>
            <person name="Sirota M."/>
            <person name="Sisneros N.B."/>
            <person name="Smith C.D."/>
            <person name="Smith T.F."/>
            <person name="Spieth J."/>
            <person name="Stage D.E."/>
            <person name="Stark A."/>
            <person name="Stephan W."/>
            <person name="Strausberg R.L."/>
            <person name="Strempel S."/>
            <person name="Sturgill D."/>
            <person name="Sutton G."/>
            <person name="Sutton G.G."/>
            <person name="Tao W."/>
            <person name="Teichmann S."/>
            <person name="Tobari Y.N."/>
            <person name="Tomimura Y."/>
            <person name="Tsolas J.M."/>
            <person name="Valente V.L."/>
            <person name="Venter E."/>
            <person name="Venter J.C."/>
            <person name="Vicario S."/>
            <person name="Vieira F.G."/>
            <person name="Vilella A.J."/>
            <person name="Villasante A."/>
            <person name="Walenz B."/>
            <person name="Wang J."/>
            <person name="Wasserman M."/>
            <person name="Watts T."/>
            <person name="Wilson D."/>
            <person name="Wilson R.K."/>
            <person name="Wing R.A."/>
            <person name="Wolfner M.F."/>
            <person name="Wong A."/>
            <person name="Wong G.K."/>
            <person name="Wu C.I."/>
            <person name="Wu G."/>
            <person name="Yamamoto D."/>
            <person name="Yang H.P."/>
            <person name="Yang S.P."/>
            <person name="Yorke J.A."/>
            <person name="Yoshida K."/>
            <person name="Zdobnov E."/>
            <person name="Zhang P."/>
            <person name="Zhang Y."/>
            <person name="Zimin A.V."/>
            <person name="Baldwin J."/>
            <person name="Abdouelleil A."/>
            <person name="Abdulkadir J."/>
            <person name="Abebe A."/>
            <person name="Abera B."/>
            <person name="Abreu J."/>
            <person name="Acer S.C."/>
            <person name="Aftuck L."/>
            <person name="Alexander A."/>
            <person name="An P."/>
            <person name="Anderson E."/>
            <person name="Anderson S."/>
            <person name="Arachi H."/>
            <person name="Azer M."/>
            <person name="Bachantsang P."/>
            <person name="Barry A."/>
            <person name="Bayul T."/>
            <person name="Berlin A."/>
            <person name="Bessette D."/>
            <person name="Bloom T."/>
            <person name="Blye J."/>
            <person name="Boguslavskiy L."/>
            <person name="Bonnet C."/>
            <person name="Boukhgalter B."/>
            <person name="Bourzgui I."/>
            <person name="Brown A."/>
            <person name="Cahill P."/>
            <person name="Channer S."/>
            <person name="Cheshatsang Y."/>
            <person name="Chuda L."/>
            <person name="Citroen M."/>
            <person name="Collymore A."/>
            <person name="Cooke P."/>
            <person name="Costello M."/>
            <person name="D'Aco K."/>
            <person name="Daza R."/>
            <person name="De Haan G."/>
            <person name="DeGray S."/>
            <person name="DeMaso C."/>
            <person name="Dhargay N."/>
            <person name="Dooley K."/>
            <person name="Dooley E."/>
            <person name="Doricent M."/>
            <person name="Dorje P."/>
            <person name="Dorjee K."/>
            <person name="Dupes A."/>
            <person name="Elong R."/>
            <person name="Falk J."/>
            <person name="Farina A."/>
            <person name="Faro S."/>
            <person name="Ferguson D."/>
            <person name="Fisher S."/>
            <person name="Foley C.D."/>
            <person name="Franke A."/>
            <person name="Friedrich D."/>
            <person name="Gadbois L."/>
            <person name="Gearin G."/>
            <person name="Gearin C.R."/>
            <person name="Giannoukos G."/>
            <person name="Goode T."/>
            <person name="Graham J."/>
            <person name="Grandbois E."/>
            <person name="Grewal S."/>
            <person name="Gyaltsen K."/>
            <person name="Hafez N."/>
            <person name="Hagos B."/>
            <person name="Hall J."/>
            <person name="Henson C."/>
            <person name="Hollinger A."/>
            <person name="Honan T."/>
            <person name="Huard M.D."/>
            <person name="Hughes L."/>
            <person name="Hurhula B."/>
            <person name="Husby M.E."/>
            <person name="Kamat A."/>
            <person name="Kanga B."/>
            <person name="Kashin S."/>
            <person name="Khazanovich D."/>
            <person name="Kisner P."/>
            <person name="Lance K."/>
            <person name="Lara M."/>
            <person name="Lee W."/>
            <person name="Lennon N."/>
            <person name="Letendre F."/>
            <person name="LeVine R."/>
            <person name="Lipovsky A."/>
            <person name="Liu X."/>
            <person name="Liu J."/>
            <person name="Liu S."/>
            <person name="Lokyitsang T."/>
            <person name="Lokyitsang Y."/>
            <person name="Lubonja R."/>
            <person name="Lui A."/>
            <person name="MacDonald P."/>
            <person name="Magnisalis V."/>
            <person name="Maru K."/>
            <person name="Matthews C."/>
            <person name="McCusker W."/>
            <person name="McDonough S."/>
            <person name="Mehta T."/>
            <person name="Meldrim J."/>
            <person name="Meneus L."/>
            <person name="Mihai O."/>
            <person name="Mihalev A."/>
            <person name="Mihova T."/>
            <person name="Mittelman R."/>
            <person name="Mlenga V."/>
            <person name="Montmayeur A."/>
            <person name="Mulrain L."/>
            <person name="Navidi A."/>
            <person name="Naylor J."/>
            <person name="Negash T."/>
            <person name="Nguyen T."/>
            <person name="Nguyen N."/>
            <person name="Nicol R."/>
            <person name="Norbu C."/>
            <person name="Norbu N."/>
            <person name="Novod N."/>
            <person name="O'Neill B."/>
            <person name="Osman S."/>
            <person name="Markiewicz E."/>
            <person name="Oyono O.L."/>
            <person name="Patti C."/>
            <person name="Phunkhang P."/>
            <person name="Pierre F."/>
            <person name="Priest M."/>
            <person name="Raghuraman S."/>
            <person name="Rege F."/>
            <person name="Reyes R."/>
            <person name="Rise C."/>
            <person name="Rogov P."/>
            <person name="Ross K."/>
            <person name="Ryan E."/>
            <person name="Settipalli S."/>
            <person name="Shea T."/>
            <person name="Sherpa N."/>
            <person name="Shi L."/>
            <person name="Shih D."/>
            <person name="Sparrow T."/>
            <person name="Spaulding J."/>
            <person name="Stalker J."/>
            <person name="Stange-Thomann N."/>
            <person name="Stavropoulos S."/>
            <person name="Stone C."/>
            <person name="Strader C."/>
            <person name="Tesfaye S."/>
            <person name="Thomson T."/>
            <person name="Thoulutsang Y."/>
            <person name="Thoulutsang D."/>
            <person name="Topham K."/>
            <person name="Topping I."/>
            <person name="Tsamla T."/>
            <person name="Vassiliev H."/>
            <person name="Vo A."/>
            <person name="Wangchuk T."/>
            <person name="Wangdi T."/>
            <person name="Weiand M."/>
            <person name="Wilkinson J."/>
            <person name="Wilson A."/>
            <person name="Yadav S."/>
            <person name="Young G."/>
            <person name="Yu Q."/>
            <person name="Zembek L."/>
            <person name="Zhong D."/>
            <person name="Zimmer A."/>
            <person name="Zwirko Z."/>
            <person name="Jaffe D.B."/>
            <person name="Alvarez P."/>
            <person name="Brockman W."/>
            <person name="Butler J."/>
            <person name="Chin C."/>
            <person name="Gnerre S."/>
            <person name="Grabherr M."/>
            <person name="Kleber M."/>
            <person name="Mauceli E."/>
            <person name="MacCallum I."/>
        </authorList>
    </citation>
    <scope>NUCLEOTIDE SEQUENCE [LARGE SCALE GENOMIC DNA]</scope>
    <source>
        <strain evidence="3">Tucson 15287-2541.00</strain>
    </source>
</reference>